<accession>A0ABS5PPG4</accession>
<sequence length="185" mass="21451">MSGIEMKNGLLVFYGNPAGYVKENEATVDTMFQGKEFDEWLAEKKFIPNWTEGVFERLSKGEKLGGSLEASSPLKKVRIWQLKPESDFELRFRSYDDVVTASGEPCKDNYDVIFDCELETNDLESIYTNFNLNHPSDFKGHSLSISDVVELYDENGREFHYVDQFGFKEIEFMDQEKEQDIKMSM</sequence>
<protein>
    <recommendedName>
        <fullName evidence="1">YodL-like domain-containing protein</fullName>
    </recommendedName>
</protein>
<evidence type="ECO:0000313" key="2">
    <source>
        <dbReference type="EMBL" id="MBS7527069.1"/>
    </source>
</evidence>
<gene>
    <name evidence="2" type="ORF">KHM83_10290</name>
</gene>
<keyword evidence="3" id="KW-1185">Reference proteome</keyword>
<dbReference type="InterPro" id="IPR025923">
    <property type="entry name" value="YodL-like_dom"/>
</dbReference>
<dbReference type="EMBL" id="JAHBCL010000016">
    <property type="protein sequence ID" value="MBS7527069.1"/>
    <property type="molecule type" value="Genomic_DNA"/>
</dbReference>
<dbReference type="RefSeq" id="WP_213236931.1">
    <property type="nucleotide sequence ID" value="NZ_JAHBCL010000016.1"/>
</dbReference>
<evidence type="ECO:0000313" key="3">
    <source>
        <dbReference type="Proteomes" id="UP000746471"/>
    </source>
</evidence>
<proteinExistence type="predicted"/>
<organism evidence="2 3">
    <name type="scientific">Fusibacter paucivorans</name>
    <dbReference type="NCBI Taxonomy" id="76009"/>
    <lineage>
        <taxon>Bacteria</taxon>
        <taxon>Bacillati</taxon>
        <taxon>Bacillota</taxon>
        <taxon>Clostridia</taxon>
        <taxon>Eubacteriales</taxon>
        <taxon>Eubacteriales Family XII. Incertae Sedis</taxon>
        <taxon>Fusibacter</taxon>
    </lineage>
</organism>
<comment type="caution">
    <text evidence="2">The sequence shown here is derived from an EMBL/GenBank/DDBJ whole genome shotgun (WGS) entry which is preliminary data.</text>
</comment>
<name>A0ABS5PPG4_9FIRM</name>
<feature type="domain" description="YodL-like" evidence="1">
    <location>
        <begin position="76"/>
        <end position="172"/>
    </location>
</feature>
<dbReference type="Pfam" id="PF14191">
    <property type="entry name" value="YodL"/>
    <property type="match status" value="1"/>
</dbReference>
<reference evidence="2 3" key="1">
    <citation type="submission" date="2021-05" db="EMBL/GenBank/DDBJ databases">
        <title>Fusibacter ferrireducens sp. nov., an anaerobic, sulfur- and Fe-reducing bacterium isolated from the mangrove sediment.</title>
        <authorList>
            <person name="Qiu D."/>
        </authorList>
    </citation>
    <scope>NUCLEOTIDE SEQUENCE [LARGE SCALE GENOMIC DNA]</scope>
    <source>
        <strain evidence="2 3">DSM 12116</strain>
    </source>
</reference>
<evidence type="ECO:0000259" key="1">
    <source>
        <dbReference type="Pfam" id="PF14191"/>
    </source>
</evidence>
<dbReference type="Proteomes" id="UP000746471">
    <property type="component" value="Unassembled WGS sequence"/>
</dbReference>